<evidence type="ECO:0000256" key="1">
    <source>
        <dbReference type="ARBA" id="ARBA00009080"/>
    </source>
</evidence>
<dbReference type="InterPro" id="IPR036291">
    <property type="entry name" value="NAD(P)-bd_dom_sf"/>
</dbReference>
<dbReference type="InterPro" id="IPR029154">
    <property type="entry name" value="HIBADH-like_NADP-bd"/>
</dbReference>
<dbReference type="RefSeq" id="WP_017834767.1">
    <property type="nucleotide sequence ID" value="NZ_JSUH01000001.1"/>
</dbReference>
<dbReference type="InterPro" id="IPR006115">
    <property type="entry name" value="6PGDH_NADP-bd"/>
</dbReference>
<organism evidence="7 8">
    <name type="scientific">Kocuria rosea subsp. polaris</name>
    <dbReference type="NCBI Taxonomy" id="136273"/>
    <lineage>
        <taxon>Bacteria</taxon>
        <taxon>Bacillati</taxon>
        <taxon>Actinomycetota</taxon>
        <taxon>Actinomycetes</taxon>
        <taxon>Micrococcales</taxon>
        <taxon>Micrococcaceae</taxon>
        <taxon>Kocuria</taxon>
    </lineage>
</organism>
<dbReference type="InterPro" id="IPR013328">
    <property type="entry name" value="6PGD_dom2"/>
</dbReference>
<dbReference type="Pfam" id="PF03446">
    <property type="entry name" value="NAD_binding_2"/>
    <property type="match status" value="1"/>
</dbReference>
<evidence type="ECO:0000313" key="8">
    <source>
        <dbReference type="Proteomes" id="UP000030466"/>
    </source>
</evidence>
<dbReference type="GO" id="GO:0016054">
    <property type="term" value="P:organic acid catabolic process"/>
    <property type="evidence" value="ECO:0007669"/>
    <property type="project" value="UniProtKB-ARBA"/>
</dbReference>
<dbReference type="Proteomes" id="UP000030466">
    <property type="component" value="Unassembled WGS sequence"/>
</dbReference>
<comment type="caution">
    <text evidence="7">The sequence shown here is derived from an EMBL/GenBank/DDBJ whole genome shotgun (WGS) entry which is preliminary data.</text>
</comment>
<dbReference type="GO" id="GO:0050661">
    <property type="term" value="F:NADP binding"/>
    <property type="evidence" value="ECO:0007669"/>
    <property type="project" value="InterPro"/>
</dbReference>
<dbReference type="OrthoDB" id="3185659at2"/>
<dbReference type="SUPFAM" id="SSF51735">
    <property type="entry name" value="NAD(P)-binding Rossmann-fold domains"/>
    <property type="match status" value="1"/>
</dbReference>
<dbReference type="Gene3D" id="1.10.1040.10">
    <property type="entry name" value="N-(1-d-carboxylethyl)-l-norvaline Dehydrogenase, domain 2"/>
    <property type="match status" value="1"/>
</dbReference>
<dbReference type="InterPro" id="IPR008927">
    <property type="entry name" value="6-PGluconate_DH-like_C_sf"/>
</dbReference>
<dbReference type="PIRSF" id="PIRSF000103">
    <property type="entry name" value="HIBADH"/>
    <property type="match status" value="1"/>
</dbReference>
<name>A0A0A6VVL2_KOCRO</name>
<proteinExistence type="inferred from homology"/>
<dbReference type="Gene3D" id="3.40.50.720">
    <property type="entry name" value="NAD(P)-binding Rossmann-like Domain"/>
    <property type="match status" value="1"/>
</dbReference>
<feature type="domain" description="6-phosphogluconate dehydrogenase NADP-binding" evidence="5">
    <location>
        <begin position="4"/>
        <end position="162"/>
    </location>
</feature>
<evidence type="ECO:0000256" key="4">
    <source>
        <dbReference type="PIRSR" id="PIRSR000103-1"/>
    </source>
</evidence>
<reference evidence="7 8" key="1">
    <citation type="journal article" date="2003" name="Int. J. Syst. Evol. Microbiol.">
        <title>Kocuria polaris sp. nov., an orange-pigmented psychrophilic bacterium isolated from an Antarctic cyanobacterial mat sample.</title>
        <authorList>
            <person name="Reddy G.S."/>
            <person name="Prakash J.S."/>
            <person name="Prabahar V."/>
            <person name="Matsumoto G.I."/>
            <person name="Stackebrandt E."/>
            <person name="Shivaji S."/>
        </authorList>
    </citation>
    <scope>NUCLEOTIDE SEQUENCE [LARGE SCALE GENOMIC DNA]</scope>
    <source>
        <strain evidence="7 8">CMS 76or</strain>
    </source>
</reference>
<keyword evidence="3" id="KW-0520">NAD</keyword>
<dbReference type="InterPro" id="IPR015815">
    <property type="entry name" value="HIBADH-related"/>
</dbReference>
<dbReference type="GO" id="GO:0046487">
    <property type="term" value="P:glyoxylate metabolic process"/>
    <property type="evidence" value="ECO:0007669"/>
    <property type="project" value="InterPro"/>
</dbReference>
<dbReference type="PROSITE" id="PS00895">
    <property type="entry name" value="3_HYDROXYISOBUT_DH"/>
    <property type="match status" value="1"/>
</dbReference>
<dbReference type="GO" id="GO:0008679">
    <property type="term" value="F:2-hydroxy-3-oxopropionate reductase activity"/>
    <property type="evidence" value="ECO:0007669"/>
    <property type="project" value="InterPro"/>
</dbReference>
<accession>A0A0A6VVL2</accession>
<keyword evidence="8" id="KW-1185">Reference proteome</keyword>
<dbReference type="InterPro" id="IPR006398">
    <property type="entry name" value="Tartro_sem_red"/>
</dbReference>
<gene>
    <name evidence="7" type="ORF">GY22_00545</name>
</gene>
<feature type="domain" description="3-hydroxyisobutyrate dehydrogenase-like NAD-binding" evidence="6">
    <location>
        <begin position="165"/>
        <end position="284"/>
    </location>
</feature>
<dbReference type="GO" id="GO:0051287">
    <property type="term" value="F:NAD binding"/>
    <property type="evidence" value="ECO:0007669"/>
    <property type="project" value="InterPro"/>
</dbReference>
<evidence type="ECO:0000313" key="7">
    <source>
        <dbReference type="EMBL" id="KHD98895.1"/>
    </source>
</evidence>
<evidence type="ECO:0000256" key="3">
    <source>
        <dbReference type="ARBA" id="ARBA00023027"/>
    </source>
</evidence>
<dbReference type="Pfam" id="PF14833">
    <property type="entry name" value="NAD_binding_11"/>
    <property type="match status" value="1"/>
</dbReference>
<dbReference type="InterPro" id="IPR002204">
    <property type="entry name" value="3-OH-isobutyrate_DH-rel_CS"/>
</dbReference>
<evidence type="ECO:0000259" key="5">
    <source>
        <dbReference type="Pfam" id="PF03446"/>
    </source>
</evidence>
<dbReference type="PANTHER" id="PTHR43060:SF15">
    <property type="entry name" value="3-HYDROXYISOBUTYRATE DEHYDROGENASE-LIKE 1, MITOCHONDRIAL-RELATED"/>
    <property type="match status" value="1"/>
</dbReference>
<evidence type="ECO:0000256" key="2">
    <source>
        <dbReference type="ARBA" id="ARBA00023002"/>
    </source>
</evidence>
<protein>
    <submittedName>
        <fullName evidence="7">Tartronate semialdehyde reductase</fullName>
    </submittedName>
</protein>
<dbReference type="AlphaFoldDB" id="A0A0A6VVL2"/>
<keyword evidence="2" id="KW-0560">Oxidoreductase</keyword>
<sequence length="294" mass="29943">MTNVTVIGLGIMGLPMAKNLVTAGYDVVGFNRSQDKIDQLVEAGGKGASSVAESVANADVVITMVPDSPDVEGVVTGEDGVFAHAAQGTVWIDASSIRPDVAARLSREAVEHGLRPLDAPVSGGEQGAIDAVLSIMVGGEAADFEAARPVLEAVGKTIVHVGPAGSGQTVKAANQLIVAGNIQLLAEAVVFLEAYGVDTDAALKVLGGGLAGSKVLDQKGQKMLDRNFDPGFRLQLHHKDMGIVTSAAREAGVAVPLGAIVAQLVAATVNKGDGGLDHSGLFKLVEELSGRSGR</sequence>
<dbReference type="PANTHER" id="PTHR43060">
    <property type="entry name" value="3-HYDROXYISOBUTYRATE DEHYDROGENASE-LIKE 1, MITOCHONDRIAL-RELATED"/>
    <property type="match status" value="1"/>
</dbReference>
<evidence type="ECO:0000259" key="6">
    <source>
        <dbReference type="Pfam" id="PF14833"/>
    </source>
</evidence>
<dbReference type="NCBIfam" id="TIGR01505">
    <property type="entry name" value="tartro_sem_red"/>
    <property type="match status" value="1"/>
</dbReference>
<feature type="active site" evidence="4">
    <location>
        <position position="171"/>
    </location>
</feature>
<comment type="similarity">
    <text evidence="1">Belongs to the HIBADH-related family.</text>
</comment>
<dbReference type="EMBL" id="JSUH01000001">
    <property type="protein sequence ID" value="KHD98895.1"/>
    <property type="molecule type" value="Genomic_DNA"/>
</dbReference>
<dbReference type="SUPFAM" id="SSF48179">
    <property type="entry name" value="6-phosphogluconate dehydrogenase C-terminal domain-like"/>
    <property type="match status" value="1"/>
</dbReference>